<evidence type="ECO:0000313" key="10">
    <source>
        <dbReference type="Proteomes" id="UP000034325"/>
    </source>
</evidence>
<evidence type="ECO:0000256" key="5">
    <source>
        <dbReference type="ARBA" id="ARBA00022989"/>
    </source>
</evidence>
<gene>
    <name evidence="9" type="ORF">UT23_C0039G0002</name>
</gene>
<evidence type="ECO:0000256" key="4">
    <source>
        <dbReference type="ARBA" id="ARBA00022692"/>
    </source>
</evidence>
<evidence type="ECO:0000256" key="3">
    <source>
        <dbReference type="ARBA" id="ARBA00022679"/>
    </source>
</evidence>
<feature type="transmembrane region" description="Helical" evidence="8">
    <location>
        <begin position="363"/>
        <end position="383"/>
    </location>
</feature>
<comment type="subcellular location">
    <subcellularLocation>
        <location evidence="1">Cell membrane</location>
        <topology evidence="1">Multi-pass membrane protein</topology>
    </subcellularLocation>
</comment>
<accession>A0A0G0M758</accession>
<feature type="transmembrane region" description="Helical" evidence="8">
    <location>
        <begin position="395"/>
        <end position="411"/>
    </location>
</feature>
<dbReference type="EMBL" id="LBWA01000039">
    <property type="protein sequence ID" value="KKQ96145.1"/>
    <property type="molecule type" value="Genomic_DNA"/>
</dbReference>
<name>A0A0G0M758_9BACT</name>
<protein>
    <recommendedName>
        <fullName evidence="11">Mannosyltransferase</fullName>
    </recommendedName>
</protein>
<reference evidence="9 10" key="1">
    <citation type="journal article" date="2015" name="Nature">
        <title>rRNA introns, odd ribosomes, and small enigmatic genomes across a large radiation of phyla.</title>
        <authorList>
            <person name="Brown C.T."/>
            <person name="Hug L.A."/>
            <person name="Thomas B.C."/>
            <person name="Sharon I."/>
            <person name="Castelle C.J."/>
            <person name="Singh A."/>
            <person name="Wilkins M.J."/>
            <person name="Williams K.H."/>
            <person name="Banfield J.F."/>
        </authorList>
    </citation>
    <scope>NUCLEOTIDE SEQUENCE [LARGE SCALE GENOMIC DNA]</scope>
</reference>
<dbReference type="InterPro" id="IPR018584">
    <property type="entry name" value="GT87"/>
</dbReference>
<sequence>MRKKLIIITILGLFLRLFLAASTFHSDVQPFYFAGEVIAKGNILNFYDYLGNLPADDPVLKVYPVYLFNYPPVVYFSLGLATHLLTAPFEKGLLQDFIINFRNVLGRFDLNVFLLTLKLPYLPFDLLLGVILYKFFKVPKEKILAFGLWIFNPFNLYSTYIMGQFDVIPTFFVLLAMYLLVRKNNLTKSNLVLPAVVIGLGASFKIYPFLFLVPLALLKTGWAARLKIIAVGFVTYILLIMPFIGSPGFRQTALLAGQTMKSFYASIAISGGESIILFPLLVLFFYIRFLYVKNYPEDIWRKFFVVLLLFFAFTHYHPQWFLWLTPFLIIDLVKSKLSHWPLVALSSISFLGLLTFFDPGLTVWLFAPLFPQLYGMAGIWELLGVNVDINFARSLLQTLFVSVALYYVYYYDFSTASHSSR</sequence>
<feature type="transmembrane region" description="Helical" evidence="8">
    <location>
        <begin position="156"/>
        <end position="180"/>
    </location>
</feature>
<feature type="transmembrane region" description="Helical" evidence="8">
    <location>
        <begin position="70"/>
        <end position="89"/>
    </location>
</feature>
<evidence type="ECO:0000256" key="2">
    <source>
        <dbReference type="ARBA" id="ARBA00022475"/>
    </source>
</evidence>
<keyword evidence="5 8" id="KW-1133">Transmembrane helix</keyword>
<keyword evidence="3" id="KW-0808">Transferase</keyword>
<dbReference type="Proteomes" id="UP000034325">
    <property type="component" value="Unassembled WGS sequence"/>
</dbReference>
<feature type="transmembrane region" description="Helical" evidence="8">
    <location>
        <begin position="263"/>
        <end position="287"/>
    </location>
</feature>
<evidence type="ECO:0000256" key="1">
    <source>
        <dbReference type="ARBA" id="ARBA00004651"/>
    </source>
</evidence>
<evidence type="ECO:0008006" key="11">
    <source>
        <dbReference type="Google" id="ProtNLM"/>
    </source>
</evidence>
<feature type="transmembrane region" description="Helical" evidence="8">
    <location>
        <begin position="110"/>
        <end position="136"/>
    </location>
</feature>
<feature type="transmembrane region" description="Helical" evidence="8">
    <location>
        <begin position="299"/>
        <end position="316"/>
    </location>
</feature>
<keyword evidence="4 8" id="KW-0812">Transmembrane</keyword>
<feature type="transmembrane region" description="Helical" evidence="8">
    <location>
        <begin position="222"/>
        <end position="243"/>
    </location>
</feature>
<organism evidence="9 10">
    <name type="scientific">Candidatus Woesebacteria bacterium GW2011_GWA1_39_12</name>
    <dbReference type="NCBI Taxonomy" id="1618549"/>
    <lineage>
        <taxon>Bacteria</taxon>
        <taxon>Candidatus Woeseibacteriota</taxon>
    </lineage>
</organism>
<comment type="caution">
    <text evidence="9">The sequence shown here is derived from an EMBL/GenBank/DDBJ whole genome shotgun (WGS) entry which is preliminary data.</text>
</comment>
<dbReference type="GO" id="GO:0016758">
    <property type="term" value="F:hexosyltransferase activity"/>
    <property type="evidence" value="ECO:0007669"/>
    <property type="project" value="InterPro"/>
</dbReference>
<dbReference type="AlphaFoldDB" id="A0A0G0M758"/>
<dbReference type="Pfam" id="PF09594">
    <property type="entry name" value="GT87"/>
    <property type="match status" value="1"/>
</dbReference>
<dbReference type="GO" id="GO:0005886">
    <property type="term" value="C:plasma membrane"/>
    <property type="evidence" value="ECO:0007669"/>
    <property type="project" value="UniProtKB-SubCell"/>
</dbReference>
<evidence type="ECO:0000256" key="6">
    <source>
        <dbReference type="ARBA" id="ARBA00023136"/>
    </source>
</evidence>
<evidence type="ECO:0000313" key="9">
    <source>
        <dbReference type="EMBL" id="KKQ96145.1"/>
    </source>
</evidence>
<proteinExistence type="inferred from homology"/>
<evidence type="ECO:0000256" key="7">
    <source>
        <dbReference type="ARBA" id="ARBA00024033"/>
    </source>
</evidence>
<comment type="similarity">
    <text evidence="7">Belongs to the glycosyltransferase 87 family.</text>
</comment>
<feature type="transmembrane region" description="Helical" evidence="8">
    <location>
        <begin position="192"/>
        <end position="216"/>
    </location>
</feature>
<feature type="transmembrane region" description="Helical" evidence="8">
    <location>
        <begin position="337"/>
        <end position="357"/>
    </location>
</feature>
<evidence type="ECO:0000256" key="8">
    <source>
        <dbReference type="SAM" id="Phobius"/>
    </source>
</evidence>
<keyword evidence="2" id="KW-1003">Cell membrane</keyword>
<keyword evidence="6 8" id="KW-0472">Membrane</keyword>